<reference evidence="1 2" key="1">
    <citation type="submission" date="2017-11" db="EMBL/GenBank/DDBJ databases">
        <title>Genome sequencing of Prevotella intermedia KCOM 2833.</title>
        <authorList>
            <person name="Kook J.-K."/>
            <person name="Park S.-N."/>
            <person name="Lim Y.K."/>
        </authorList>
    </citation>
    <scope>NUCLEOTIDE SEQUENCE [LARGE SCALE GENOMIC DNA]</scope>
    <source>
        <strain evidence="1 2">KCOM 2833</strain>
    </source>
</reference>
<dbReference type="AlphaFoldDB" id="A0A1P8JN54"/>
<protein>
    <submittedName>
        <fullName evidence="1">Uncharacterized protein</fullName>
    </submittedName>
</protein>
<accession>A0A1P8JN54</accession>
<evidence type="ECO:0000313" key="2">
    <source>
        <dbReference type="Proteomes" id="UP000231201"/>
    </source>
</evidence>
<name>A0A1P8JN54_PREIN</name>
<comment type="caution">
    <text evidence="1">The sequence shown here is derived from an EMBL/GenBank/DDBJ whole genome shotgun (WGS) entry which is preliminary data.</text>
</comment>
<proteinExistence type="predicted"/>
<organism evidence="1 2">
    <name type="scientific">Prevotella intermedia</name>
    <dbReference type="NCBI Taxonomy" id="28131"/>
    <lineage>
        <taxon>Bacteria</taxon>
        <taxon>Pseudomonadati</taxon>
        <taxon>Bacteroidota</taxon>
        <taxon>Bacteroidia</taxon>
        <taxon>Bacteroidales</taxon>
        <taxon>Prevotellaceae</taxon>
        <taxon>Prevotella</taxon>
    </lineage>
</organism>
<evidence type="ECO:0000313" key="1">
    <source>
        <dbReference type="EMBL" id="PJI23948.1"/>
    </source>
</evidence>
<dbReference type="EMBL" id="PENH01000002">
    <property type="protein sequence ID" value="PJI23948.1"/>
    <property type="molecule type" value="Genomic_DNA"/>
</dbReference>
<gene>
    <name evidence="1" type="ORF">CTM59_07190</name>
</gene>
<sequence>MFHKRNYCITTSLSTLCKTYCFAFQKRRFCTVKAAVLQRKTYAFAMPNRNCSFSLELSLQKQGCF</sequence>
<dbReference type="Proteomes" id="UP000231201">
    <property type="component" value="Unassembled WGS sequence"/>
</dbReference>